<sequence>MWMRYFGNDTTVSCREKGFTVTIINKRKGIFVDDYVWEQVTETLYYERVSAGENNTTTRYFQVKTENGVAFNVYEMKNFHELIEIFNQNTVHLPYFWEKPTGILKTRYQKQTRVTS</sequence>
<organism evidence="1 2">
    <name type="scientific">Priestia megaterium</name>
    <name type="common">Bacillus megaterium</name>
    <dbReference type="NCBI Taxonomy" id="1404"/>
    <lineage>
        <taxon>Bacteria</taxon>
        <taxon>Bacillati</taxon>
        <taxon>Bacillota</taxon>
        <taxon>Bacilli</taxon>
        <taxon>Bacillales</taxon>
        <taxon>Bacillaceae</taxon>
        <taxon>Priestia</taxon>
    </lineage>
</organism>
<reference evidence="1 2" key="1">
    <citation type="submission" date="2020-04" db="EMBL/GenBank/DDBJ databases">
        <title>Genome-Wide Identification of 5-Methylcytosine Sites in Bacterial Genomes By High-Throughput Sequencing of MspJI Restriction Fragments.</title>
        <authorList>
            <person name="Wu V."/>
        </authorList>
    </citation>
    <scope>NUCLEOTIDE SEQUENCE [LARGE SCALE GENOMIC DNA]</scope>
    <source>
        <strain evidence="1 2">S2</strain>
    </source>
</reference>
<gene>
    <name evidence="1" type="ORF">HFZ78_24275</name>
</gene>
<protein>
    <submittedName>
        <fullName evidence="1">Uncharacterized protein</fullName>
    </submittedName>
</protein>
<dbReference type="Proteomes" id="UP000501868">
    <property type="component" value="Chromosome"/>
</dbReference>
<evidence type="ECO:0000313" key="1">
    <source>
        <dbReference type="EMBL" id="QIZ09418.1"/>
    </source>
</evidence>
<evidence type="ECO:0000313" key="2">
    <source>
        <dbReference type="Proteomes" id="UP000501868"/>
    </source>
</evidence>
<reference evidence="1 2" key="2">
    <citation type="submission" date="2020-04" db="EMBL/GenBank/DDBJ databases">
        <authorList>
            <person name="Fomenkov A."/>
            <person name="Anton B.P."/>
            <person name="Roberts R.J."/>
        </authorList>
    </citation>
    <scope>NUCLEOTIDE SEQUENCE [LARGE SCALE GENOMIC DNA]</scope>
    <source>
        <strain evidence="1 2">S2</strain>
    </source>
</reference>
<accession>A0A6H1P7C0</accession>
<dbReference type="AlphaFoldDB" id="A0A6H1P7C0"/>
<name>A0A6H1P7C0_PRIMG</name>
<proteinExistence type="predicted"/>
<dbReference type="EMBL" id="CP051128">
    <property type="protein sequence ID" value="QIZ09418.1"/>
    <property type="molecule type" value="Genomic_DNA"/>
</dbReference>